<dbReference type="InterPro" id="IPR005935">
    <property type="entry name" value="Mev_decarb"/>
</dbReference>
<keyword evidence="11" id="KW-1207">Sterol metabolism</keyword>
<dbReference type="NCBIfam" id="TIGR01240">
    <property type="entry name" value="mevDPdecarb"/>
    <property type="match status" value="1"/>
</dbReference>
<dbReference type="PIRSF" id="PIRSF015950">
    <property type="entry name" value="Mev_P_decrbx"/>
    <property type="match status" value="1"/>
</dbReference>
<feature type="domain" description="Diphosphomevalonate decarboxylase-like N-terminal" evidence="18">
    <location>
        <begin position="16"/>
        <end position="94"/>
    </location>
</feature>
<evidence type="ECO:0000256" key="7">
    <source>
        <dbReference type="ARBA" id="ARBA00022840"/>
    </source>
</evidence>
<accession>A0ABD0YHW8</accession>
<dbReference type="InterPro" id="IPR053859">
    <property type="entry name" value="MVD-like_N"/>
</dbReference>
<organism evidence="19 20">
    <name type="scientific">Ranatra chinensis</name>
    <dbReference type="NCBI Taxonomy" id="642074"/>
    <lineage>
        <taxon>Eukaryota</taxon>
        <taxon>Metazoa</taxon>
        <taxon>Ecdysozoa</taxon>
        <taxon>Arthropoda</taxon>
        <taxon>Hexapoda</taxon>
        <taxon>Insecta</taxon>
        <taxon>Pterygota</taxon>
        <taxon>Neoptera</taxon>
        <taxon>Paraneoptera</taxon>
        <taxon>Hemiptera</taxon>
        <taxon>Heteroptera</taxon>
        <taxon>Panheteroptera</taxon>
        <taxon>Nepomorpha</taxon>
        <taxon>Nepidae</taxon>
        <taxon>Ranatrinae</taxon>
        <taxon>Ranatra</taxon>
    </lineage>
</organism>
<gene>
    <name evidence="19" type="ORF">AAG570_012127</name>
</gene>
<evidence type="ECO:0000256" key="3">
    <source>
        <dbReference type="ARBA" id="ARBA00012296"/>
    </source>
</evidence>
<dbReference type="SUPFAM" id="SSF55060">
    <property type="entry name" value="GHMP Kinase, C-terminal domain"/>
    <property type="match status" value="1"/>
</dbReference>
<evidence type="ECO:0000256" key="5">
    <source>
        <dbReference type="ARBA" id="ARBA00022516"/>
    </source>
</evidence>
<dbReference type="EMBL" id="JBFDAA010000007">
    <property type="protein sequence ID" value="KAL1130886.1"/>
    <property type="molecule type" value="Genomic_DNA"/>
</dbReference>
<sequence>KRAQGSAQKTGAGDDQNEWKVHICSENNFPTAAGLASSAAGYACLVYALAQLYGVKGDVSSIARLGSGSACRSVIGGFVRWHRGQLDDGSDSLAEQIVPASHWPNMRILILVVNDNKKKMSSTKGMKLSVETSELLKHRVSHCVPERTQKIIKAIETQDFETFAEVTMKDSNQFHSVCLDTFPPAVYMNDVSHAVVDFVHCYNKKKGQTKVAYTFDAGPNACLFLLEENVQEVLSLIKHTFPPSSDKDFIRGIPVKLNPVQQDLNVEPYENGLLKYIIHTKIGEGPKVLTDENDHLLTADGSPRKQT</sequence>
<keyword evidence="8" id="KW-0752">Steroid biosynthesis</keyword>
<comment type="function">
    <text evidence="1">Catalyzes the ATP dependent decarboxylation of (R)-5-diphosphomevalonate to form isopentenyl diphosphate (IPP). Functions in the mevalonate (MVA) pathway leading to isopentenyl diphosphate (IPP), a key precursor for the biosynthesis of isoprenoids and sterol synthesis.</text>
</comment>
<keyword evidence="10" id="KW-0443">Lipid metabolism</keyword>
<feature type="non-terminal residue" evidence="19">
    <location>
        <position position="1"/>
    </location>
</feature>
<keyword evidence="5" id="KW-0444">Lipid biosynthesis</keyword>
<dbReference type="InterPro" id="IPR036554">
    <property type="entry name" value="GHMP_kinase_C_sf"/>
</dbReference>
<evidence type="ECO:0000313" key="20">
    <source>
        <dbReference type="Proteomes" id="UP001558652"/>
    </source>
</evidence>
<dbReference type="FunFam" id="3.30.70.890:FF:000005">
    <property type="entry name" value="Diphosphomevalonate decarboxylase"/>
    <property type="match status" value="1"/>
</dbReference>
<keyword evidence="13" id="KW-0456">Lyase</keyword>
<evidence type="ECO:0000259" key="18">
    <source>
        <dbReference type="Pfam" id="PF22700"/>
    </source>
</evidence>
<dbReference type="InterPro" id="IPR029765">
    <property type="entry name" value="Mev_diP_decarb"/>
</dbReference>
<dbReference type="PANTHER" id="PTHR10977:SF3">
    <property type="entry name" value="DIPHOSPHOMEVALONATE DECARBOXYLASE"/>
    <property type="match status" value="1"/>
</dbReference>
<keyword evidence="7" id="KW-0067">ATP-binding</keyword>
<comment type="catalytic activity">
    <reaction evidence="16">
        <text>(R)-5-diphosphomevalonate + ATP = isopentenyl diphosphate + ADP + phosphate + CO2</text>
        <dbReference type="Rhea" id="RHEA:23732"/>
        <dbReference type="ChEBI" id="CHEBI:16526"/>
        <dbReference type="ChEBI" id="CHEBI:30616"/>
        <dbReference type="ChEBI" id="CHEBI:43474"/>
        <dbReference type="ChEBI" id="CHEBI:57557"/>
        <dbReference type="ChEBI" id="CHEBI:128769"/>
        <dbReference type="ChEBI" id="CHEBI:456216"/>
        <dbReference type="EC" id="4.1.1.33"/>
    </reaction>
</comment>
<reference evidence="19 20" key="1">
    <citation type="submission" date="2024-07" db="EMBL/GenBank/DDBJ databases">
        <title>Chromosome-level genome assembly of the water stick insect Ranatra chinensis (Heteroptera: Nepidae).</title>
        <authorList>
            <person name="Liu X."/>
        </authorList>
    </citation>
    <scope>NUCLEOTIDE SEQUENCE [LARGE SCALE GENOMIC DNA]</scope>
    <source>
        <strain evidence="19">Cailab_2021Rc</strain>
        <tissue evidence="19">Muscle</tissue>
    </source>
</reference>
<evidence type="ECO:0000256" key="4">
    <source>
        <dbReference type="ARBA" id="ARBA00019335"/>
    </source>
</evidence>
<evidence type="ECO:0000256" key="12">
    <source>
        <dbReference type="ARBA" id="ARBA00023221"/>
    </source>
</evidence>
<protein>
    <recommendedName>
        <fullName evidence="4">Diphosphomevalonate decarboxylase</fullName>
        <ecNumber evidence="3">4.1.1.33</ecNumber>
    </recommendedName>
    <alternativeName>
        <fullName evidence="14">Mevalonate (diphospho)decarboxylase</fullName>
    </alternativeName>
    <alternativeName>
        <fullName evidence="15">Mevalonate pyrophosphate decarboxylase</fullName>
    </alternativeName>
</protein>
<dbReference type="Gene3D" id="3.30.70.890">
    <property type="entry name" value="GHMP kinase, C-terminal domain"/>
    <property type="match status" value="1"/>
</dbReference>
<keyword evidence="6" id="KW-0547">Nucleotide-binding</keyword>
<keyword evidence="9" id="KW-0756">Sterol biosynthesis</keyword>
<evidence type="ECO:0000256" key="14">
    <source>
        <dbReference type="ARBA" id="ARBA00031325"/>
    </source>
</evidence>
<comment type="similarity">
    <text evidence="2">Belongs to the diphosphomevalonate decarboxylase family.</text>
</comment>
<dbReference type="Pfam" id="PF18376">
    <property type="entry name" value="MDD_C"/>
    <property type="match status" value="1"/>
</dbReference>
<dbReference type="GO" id="GO:0004163">
    <property type="term" value="F:diphosphomevalonate decarboxylase activity"/>
    <property type="evidence" value="ECO:0007669"/>
    <property type="project" value="UniProtKB-EC"/>
</dbReference>
<dbReference type="PANTHER" id="PTHR10977">
    <property type="entry name" value="DIPHOSPHOMEVALONATE DECARBOXYLASE"/>
    <property type="match status" value="1"/>
</dbReference>
<evidence type="ECO:0000256" key="11">
    <source>
        <dbReference type="ARBA" id="ARBA00023166"/>
    </source>
</evidence>
<evidence type="ECO:0000256" key="13">
    <source>
        <dbReference type="ARBA" id="ARBA00023239"/>
    </source>
</evidence>
<dbReference type="InterPro" id="IPR041431">
    <property type="entry name" value="Mvd1_C"/>
</dbReference>
<dbReference type="EC" id="4.1.1.33" evidence="3"/>
<evidence type="ECO:0000256" key="1">
    <source>
        <dbReference type="ARBA" id="ARBA00003812"/>
    </source>
</evidence>
<proteinExistence type="inferred from homology"/>
<evidence type="ECO:0000256" key="16">
    <source>
        <dbReference type="ARBA" id="ARBA00048154"/>
    </source>
</evidence>
<evidence type="ECO:0000256" key="10">
    <source>
        <dbReference type="ARBA" id="ARBA00023098"/>
    </source>
</evidence>
<feature type="domain" description="Mvd1 C-terminal" evidence="17">
    <location>
        <begin position="108"/>
        <end position="289"/>
    </location>
</feature>
<name>A0ABD0YHW8_9HEMI</name>
<evidence type="ECO:0000256" key="15">
    <source>
        <dbReference type="ARBA" id="ARBA00032827"/>
    </source>
</evidence>
<dbReference type="AlphaFoldDB" id="A0ABD0YHW8"/>
<dbReference type="Gene3D" id="3.30.230.10">
    <property type="match status" value="1"/>
</dbReference>
<dbReference type="Proteomes" id="UP001558652">
    <property type="component" value="Unassembled WGS sequence"/>
</dbReference>
<dbReference type="SUPFAM" id="SSF54211">
    <property type="entry name" value="Ribosomal protein S5 domain 2-like"/>
    <property type="match status" value="1"/>
</dbReference>
<evidence type="ECO:0000313" key="19">
    <source>
        <dbReference type="EMBL" id="KAL1130886.1"/>
    </source>
</evidence>
<evidence type="ECO:0000256" key="2">
    <source>
        <dbReference type="ARBA" id="ARBA00008831"/>
    </source>
</evidence>
<evidence type="ECO:0000256" key="9">
    <source>
        <dbReference type="ARBA" id="ARBA00023011"/>
    </source>
</evidence>
<dbReference type="InterPro" id="IPR020568">
    <property type="entry name" value="Ribosomal_Su5_D2-typ_SF"/>
</dbReference>
<comment type="caution">
    <text evidence="19">The sequence shown here is derived from an EMBL/GenBank/DDBJ whole genome shotgun (WGS) entry which is preliminary data.</text>
</comment>
<dbReference type="InterPro" id="IPR014721">
    <property type="entry name" value="Ribsml_uS5_D2-typ_fold_subgr"/>
</dbReference>
<dbReference type="GO" id="GO:0016126">
    <property type="term" value="P:sterol biosynthetic process"/>
    <property type="evidence" value="ECO:0007669"/>
    <property type="project" value="UniProtKB-KW"/>
</dbReference>
<keyword evidence="12" id="KW-0753">Steroid metabolism</keyword>
<evidence type="ECO:0000256" key="6">
    <source>
        <dbReference type="ARBA" id="ARBA00022741"/>
    </source>
</evidence>
<dbReference type="Pfam" id="PF22700">
    <property type="entry name" value="MVD-like_N"/>
    <property type="match status" value="1"/>
</dbReference>
<keyword evidence="20" id="KW-1185">Reference proteome</keyword>
<dbReference type="GO" id="GO:0005524">
    <property type="term" value="F:ATP binding"/>
    <property type="evidence" value="ECO:0007669"/>
    <property type="project" value="UniProtKB-KW"/>
</dbReference>
<evidence type="ECO:0000256" key="8">
    <source>
        <dbReference type="ARBA" id="ARBA00022955"/>
    </source>
</evidence>
<evidence type="ECO:0000259" key="17">
    <source>
        <dbReference type="Pfam" id="PF18376"/>
    </source>
</evidence>